<evidence type="ECO:0000313" key="4">
    <source>
        <dbReference type="Proteomes" id="UP000225972"/>
    </source>
</evidence>
<sequence length="312" mass="32956">MTTAGFGGLLAAFGAFCYALSSVSIAKSSQSVQGRGNDVLISVLMTAVVSGALWLLLGPTMPELGLGALIGAAYFVAAGVLGNVVGRLTLFRSVELAGAIETGFIRRLIPVFAALLAFFLLGEVITTPVVIAFFLVTSGVVIMMSRASVKSASDLAVGDPDPREKNKGRAMAVASAAGYGGSFVSRKLAMQTLPDPLAGVFIGAMTGLMWFAVSWVFRFKSRNALSWRIQRPSRWQLLAGSSMTVGQVALFFSLMFTDVTVVAIMSSIEMFFAAWLAGHIFKTERRPGPRFYLSSALAATGVTLLALAPRFG</sequence>
<dbReference type="RefSeq" id="WP_096705142.1">
    <property type="nucleotide sequence ID" value="NZ_FXXP01000006.1"/>
</dbReference>
<dbReference type="Proteomes" id="UP000225972">
    <property type="component" value="Unassembled WGS sequence"/>
</dbReference>
<evidence type="ECO:0000259" key="2">
    <source>
        <dbReference type="Pfam" id="PF00892"/>
    </source>
</evidence>
<feature type="transmembrane region" description="Helical" evidence="1">
    <location>
        <begin position="64"/>
        <end position="84"/>
    </location>
</feature>
<feature type="domain" description="EamA" evidence="2">
    <location>
        <begin position="168"/>
        <end position="305"/>
    </location>
</feature>
<feature type="transmembrane region" description="Helical" evidence="1">
    <location>
        <begin position="237"/>
        <end position="256"/>
    </location>
</feature>
<dbReference type="GO" id="GO:0016020">
    <property type="term" value="C:membrane"/>
    <property type="evidence" value="ECO:0007669"/>
    <property type="project" value="InterPro"/>
</dbReference>
<feature type="transmembrane region" description="Helical" evidence="1">
    <location>
        <begin position="6"/>
        <end position="26"/>
    </location>
</feature>
<keyword evidence="1" id="KW-0472">Membrane</keyword>
<proteinExistence type="predicted"/>
<reference evidence="4" key="1">
    <citation type="submission" date="2017-05" db="EMBL/GenBank/DDBJ databases">
        <authorList>
            <person name="Rodrigo-Torres L."/>
            <person name="Arahal R. D."/>
            <person name="Lucena T."/>
        </authorList>
    </citation>
    <scope>NUCLEOTIDE SEQUENCE [LARGE SCALE GENOMIC DNA]</scope>
    <source>
        <strain evidence="4">CECT 8649</strain>
    </source>
</reference>
<protein>
    <submittedName>
        <fullName evidence="3">EamA-like transporter family protein</fullName>
    </submittedName>
</protein>
<organism evidence="3 4">
    <name type="scientific">Pelagimonas phthalicica</name>
    <dbReference type="NCBI Taxonomy" id="1037362"/>
    <lineage>
        <taxon>Bacteria</taxon>
        <taxon>Pseudomonadati</taxon>
        <taxon>Pseudomonadota</taxon>
        <taxon>Alphaproteobacteria</taxon>
        <taxon>Rhodobacterales</taxon>
        <taxon>Roseobacteraceae</taxon>
        <taxon>Pelagimonas</taxon>
    </lineage>
</organism>
<keyword evidence="1" id="KW-1133">Transmembrane helix</keyword>
<feature type="transmembrane region" description="Helical" evidence="1">
    <location>
        <begin position="293"/>
        <end position="311"/>
    </location>
</feature>
<dbReference type="InterPro" id="IPR037185">
    <property type="entry name" value="EmrE-like"/>
</dbReference>
<dbReference type="Pfam" id="PF00892">
    <property type="entry name" value="EamA"/>
    <property type="match status" value="2"/>
</dbReference>
<feature type="transmembrane region" description="Helical" evidence="1">
    <location>
        <begin position="38"/>
        <end position="58"/>
    </location>
</feature>
<evidence type="ECO:0000256" key="1">
    <source>
        <dbReference type="SAM" id="Phobius"/>
    </source>
</evidence>
<dbReference type="InterPro" id="IPR000620">
    <property type="entry name" value="EamA_dom"/>
</dbReference>
<dbReference type="SUPFAM" id="SSF103481">
    <property type="entry name" value="Multidrug resistance efflux transporter EmrE"/>
    <property type="match status" value="2"/>
</dbReference>
<feature type="domain" description="EamA" evidence="2">
    <location>
        <begin position="6"/>
        <end position="144"/>
    </location>
</feature>
<feature type="transmembrane region" description="Helical" evidence="1">
    <location>
        <begin position="104"/>
        <end position="122"/>
    </location>
</feature>
<keyword evidence="1" id="KW-0812">Transmembrane</keyword>
<dbReference type="EMBL" id="FXXP01000006">
    <property type="protein sequence ID" value="SMX30531.1"/>
    <property type="molecule type" value="Genomic_DNA"/>
</dbReference>
<dbReference type="AlphaFoldDB" id="A0A238JIM0"/>
<gene>
    <name evidence="3" type="ORF">TRP8649_04675</name>
</gene>
<name>A0A238JIM0_9RHOB</name>
<evidence type="ECO:0000313" key="3">
    <source>
        <dbReference type="EMBL" id="SMX30531.1"/>
    </source>
</evidence>
<dbReference type="OrthoDB" id="7709556at2"/>
<accession>A0A238JIM0</accession>
<keyword evidence="4" id="KW-1185">Reference proteome</keyword>
<feature type="transmembrane region" description="Helical" evidence="1">
    <location>
        <begin position="197"/>
        <end position="217"/>
    </location>
</feature>
<feature type="transmembrane region" description="Helical" evidence="1">
    <location>
        <begin position="262"/>
        <end position="281"/>
    </location>
</feature>